<proteinExistence type="predicted"/>
<evidence type="ECO:0000313" key="2">
    <source>
        <dbReference type="Proteomes" id="UP000007151"/>
    </source>
</evidence>
<accession>A0A212FJ41</accession>
<evidence type="ECO:0000313" key="1">
    <source>
        <dbReference type="EMBL" id="OWR53758.1"/>
    </source>
</evidence>
<name>A0A212FJ41_DANPL</name>
<dbReference type="Proteomes" id="UP000007151">
    <property type="component" value="Unassembled WGS sequence"/>
</dbReference>
<comment type="caution">
    <text evidence="1">The sequence shown here is derived from an EMBL/GenBank/DDBJ whole genome shotgun (WGS) entry which is preliminary data.</text>
</comment>
<feature type="non-terminal residue" evidence="1">
    <location>
        <position position="29"/>
    </location>
</feature>
<keyword evidence="2" id="KW-1185">Reference proteome</keyword>
<dbReference type="InParanoid" id="A0A212FJ41"/>
<reference evidence="1 2" key="1">
    <citation type="journal article" date="2011" name="Cell">
        <title>The monarch butterfly genome yields insights into long-distance migration.</title>
        <authorList>
            <person name="Zhan S."/>
            <person name="Merlin C."/>
            <person name="Boore J.L."/>
            <person name="Reppert S.M."/>
        </authorList>
    </citation>
    <scope>NUCLEOTIDE SEQUENCE [LARGE SCALE GENOMIC DNA]</scope>
    <source>
        <strain evidence="1">F-2</strain>
    </source>
</reference>
<dbReference type="AlphaFoldDB" id="A0A212FJ41"/>
<gene>
    <name evidence="1" type="ORF">KGM_214244A</name>
</gene>
<protein>
    <submittedName>
        <fullName evidence="1">Golgin subfamily A member 1</fullName>
    </submittedName>
</protein>
<sequence>MPNLCMLRGDNSSCHNDNRSPFKIVWKAW</sequence>
<organism evidence="1 2">
    <name type="scientific">Danaus plexippus plexippus</name>
    <dbReference type="NCBI Taxonomy" id="278856"/>
    <lineage>
        <taxon>Eukaryota</taxon>
        <taxon>Metazoa</taxon>
        <taxon>Ecdysozoa</taxon>
        <taxon>Arthropoda</taxon>
        <taxon>Hexapoda</taxon>
        <taxon>Insecta</taxon>
        <taxon>Pterygota</taxon>
        <taxon>Neoptera</taxon>
        <taxon>Endopterygota</taxon>
        <taxon>Lepidoptera</taxon>
        <taxon>Glossata</taxon>
        <taxon>Ditrysia</taxon>
        <taxon>Papilionoidea</taxon>
        <taxon>Nymphalidae</taxon>
        <taxon>Danainae</taxon>
        <taxon>Danaini</taxon>
        <taxon>Danaina</taxon>
        <taxon>Danaus</taxon>
        <taxon>Danaus</taxon>
    </lineage>
</organism>
<dbReference type="EMBL" id="AGBW02008318">
    <property type="protein sequence ID" value="OWR53758.1"/>
    <property type="molecule type" value="Genomic_DNA"/>
</dbReference>
<dbReference type="KEGG" id="dpl:KGM_214244A"/>